<feature type="domain" description="Luciferase-like" evidence="2">
    <location>
        <begin position="9"/>
        <end position="292"/>
    </location>
</feature>
<name>A0A512BHX2_9BACT</name>
<evidence type="ECO:0000313" key="4">
    <source>
        <dbReference type="Proteomes" id="UP000321513"/>
    </source>
</evidence>
<dbReference type="NCBIfam" id="TIGR03885">
    <property type="entry name" value="flavin_revert"/>
    <property type="match status" value="1"/>
</dbReference>
<dbReference type="NCBIfam" id="TIGR03557">
    <property type="entry name" value="F420_G6P_family"/>
    <property type="match status" value="1"/>
</dbReference>
<dbReference type="CDD" id="cd01097">
    <property type="entry name" value="Tetrahydromethanopterin_reductase"/>
    <property type="match status" value="1"/>
</dbReference>
<dbReference type="InterPro" id="IPR019945">
    <property type="entry name" value="F420_G6P_DH-rel"/>
</dbReference>
<keyword evidence="4" id="KW-1185">Reference proteome</keyword>
<comment type="caution">
    <text evidence="3">The sequence shown here is derived from an EMBL/GenBank/DDBJ whole genome shotgun (WGS) entry which is preliminary data.</text>
</comment>
<accession>A0A512BHX2</accession>
<dbReference type="OrthoDB" id="180193at2"/>
<evidence type="ECO:0000259" key="2">
    <source>
        <dbReference type="Pfam" id="PF00296"/>
    </source>
</evidence>
<dbReference type="AlphaFoldDB" id="A0A512BHX2"/>
<dbReference type="InterPro" id="IPR023907">
    <property type="entry name" value="Non-F420_Flavin_OxRdtase"/>
</dbReference>
<dbReference type="Proteomes" id="UP000321513">
    <property type="component" value="Unassembled WGS sequence"/>
</dbReference>
<protein>
    <submittedName>
        <fullName evidence="3">LLM class F420-dependent oxidoreductase</fullName>
    </submittedName>
</protein>
<dbReference type="InterPro" id="IPR050564">
    <property type="entry name" value="F420-G6PD/mer"/>
</dbReference>
<sequence length="324" mass="35643">MSIVGYQASHEQFAPSELVRLAVMAEKAGFQAINSSDHFHPWSERQGQSGYSFAWLGAAMQATSLPFGVVCSPGQRNHPAIVAQASATLAEMFPGRFHISLGSGEALNERITGEIWPIKSERNARLREAVDVIRDLFTGKEVTRHGRVTVECAKLYTLPSPLPLLYGAAVTEETAEWVGSWADGLTTIHKPLDELEQTVKAFRKGGGEGKPMIVKVQLSYARDEQAAIDGAYDQWRTNIFQGTVLGDLHKVEQFDALGEFVTIDKLKEMVNISSDLQVHADLIASYIDLGFDTVILHNVNRDQETFIQDFGEKVLPKLAASASK</sequence>
<dbReference type="PANTHER" id="PTHR43244:SF1">
    <property type="entry name" value="5,10-METHYLENETETRAHYDROMETHANOPTERIN REDUCTASE"/>
    <property type="match status" value="1"/>
</dbReference>
<gene>
    <name evidence="3" type="ORF">SAE01_40850</name>
</gene>
<dbReference type="GO" id="GO:0016705">
    <property type="term" value="F:oxidoreductase activity, acting on paired donors, with incorporation or reduction of molecular oxygen"/>
    <property type="evidence" value="ECO:0007669"/>
    <property type="project" value="InterPro"/>
</dbReference>
<dbReference type="PANTHER" id="PTHR43244">
    <property type="match status" value="1"/>
</dbReference>
<organism evidence="3 4">
    <name type="scientific">Segetibacter aerophilus</name>
    <dbReference type="NCBI Taxonomy" id="670293"/>
    <lineage>
        <taxon>Bacteria</taxon>
        <taxon>Pseudomonadati</taxon>
        <taxon>Bacteroidota</taxon>
        <taxon>Chitinophagia</taxon>
        <taxon>Chitinophagales</taxon>
        <taxon>Chitinophagaceae</taxon>
        <taxon>Segetibacter</taxon>
    </lineage>
</organism>
<reference evidence="3 4" key="1">
    <citation type="submission" date="2019-07" db="EMBL/GenBank/DDBJ databases">
        <title>Whole genome shotgun sequence of Segetibacter aerophilus NBRC 106135.</title>
        <authorList>
            <person name="Hosoyama A."/>
            <person name="Uohara A."/>
            <person name="Ohji S."/>
            <person name="Ichikawa N."/>
        </authorList>
    </citation>
    <scope>NUCLEOTIDE SEQUENCE [LARGE SCALE GENOMIC DNA]</scope>
    <source>
        <strain evidence="3 4">NBRC 106135</strain>
    </source>
</reference>
<dbReference type="Pfam" id="PF00296">
    <property type="entry name" value="Bac_luciferase"/>
    <property type="match status" value="1"/>
</dbReference>
<dbReference type="Gene3D" id="3.20.20.30">
    <property type="entry name" value="Luciferase-like domain"/>
    <property type="match status" value="1"/>
</dbReference>
<dbReference type="RefSeq" id="WP_147205697.1">
    <property type="nucleotide sequence ID" value="NZ_BJYT01000025.1"/>
</dbReference>
<dbReference type="InterPro" id="IPR036661">
    <property type="entry name" value="Luciferase-like_sf"/>
</dbReference>
<evidence type="ECO:0000313" key="3">
    <source>
        <dbReference type="EMBL" id="GEO11589.1"/>
    </source>
</evidence>
<evidence type="ECO:0000256" key="1">
    <source>
        <dbReference type="ARBA" id="ARBA00023002"/>
    </source>
</evidence>
<dbReference type="EMBL" id="BJYT01000025">
    <property type="protein sequence ID" value="GEO11589.1"/>
    <property type="molecule type" value="Genomic_DNA"/>
</dbReference>
<keyword evidence="1" id="KW-0560">Oxidoreductase</keyword>
<dbReference type="SUPFAM" id="SSF51679">
    <property type="entry name" value="Bacterial luciferase-like"/>
    <property type="match status" value="1"/>
</dbReference>
<proteinExistence type="predicted"/>
<dbReference type="InterPro" id="IPR011251">
    <property type="entry name" value="Luciferase-like_dom"/>
</dbReference>